<dbReference type="OrthoDB" id="779804at2759"/>
<dbReference type="SUPFAM" id="SSF56672">
    <property type="entry name" value="DNA/RNA polymerases"/>
    <property type="match status" value="1"/>
</dbReference>
<dbReference type="Gene3D" id="3.30.70.270">
    <property type="match status" value="1"/>
</dbReference>
<dbReference type="InterPro" id="IPR043502">
    <property type="entry name" value="DNA/RNA_pol_sf"/>
</dbReference>
<dbReference type="AlphaFoldDB" id="A0A6J0PQH7"/>
<protein>
    <submittedName>
        <fullName evidence="2">Uncharacterized protein LOC109506525</fullName>
    </submittedName>
</protein>
<evidence type="ECO:0000313" key="1">
    <source>
        <dbReference type="Proteomes" id="UP000504607"/>
    </source>
</evidence>
<dbReference type="PANTHER" id="PTHR24559">
    <property type="entry name" value="TRANSPOSON TY3-I GAG-POL POLYPROTEIN"/>
    <property type="match status" value="1"/>
</dbReference>
<dbReference type="InParanoid" id="A0A6J0PQH7"/>
<dbReference type="Proteomes" id="UP000504607">
    <property type="component" value="Chromosome 13"/>
</dbReference>
<dbReference type="RefSeq" id="XP_019709981.1">
    <property type="nucleotide sequence ID" value="XM_019854422.1"/>
</dbReference>
<keyword evidence="1" id="KW-1185">Reference proteome</keyword>
<proteinExistence type="predicted"/>
<name>A0A6J0PQH7_ELAGV</name>
<accession>A0A6J0PQH7</accession>
<evidence type="ECO:0000313" key="2">
    <source>
        <dbReference type="RefSeq" id="XP_019709981.1"/>
    </source>
</evidence>
<dbReference type="InterPro" id="IPR043128">
    <property type="entry name" value="Rev_trsase/Diguanyl_cyclase"/>
</dbReference>
<gene>
    <name evidence="2" type="primary">LOC109506525</name>
</gene>
<reference evidence="2" key="1">
    <citation type="submission" date="2025-08" db="UniProtKB">
        <authorList>
            <consortium name="RefSeq"/>
        </authorList>
    </citation>
    <scope>IDENTIFICATION</scope>
</reference>
<dbReference type="PANTHER" id="PTHR24559:SF430">
    <property type="entry name" value="RNA-DIRECTED DNA POLYMERASE"/>
    <property type="match status" value="1"/>
</dbReference>
<dbReference type="InterPro" id="IPR053134">
    <property type="entry name" value="RNA-dir_DNA_polymerase"/>
</dbReference>
<organism evidence="1 2">
    <name type="scientific">Elaeis guineensis var. tenera</name>
    <name type="common">Oil palm</name>
    <dbReference type="NCBI Taxonomy" id="51953"/>
    <lineage>
        <taxon>Eukaryota</taxon>
        <taxon>Viridiplantae</taxon>
        <taxon>Streptophyta</taxon>
        <taxon>Embryophyta</taxon>
        <taxon>Tracheophyta</taxon>
        <taxon>Spermatophyta</taxon>
        <taxon>Magnoliopsida</taxon>
        <taxon>Liliopsida</taxon>
        <taxon>Arecaceae</taxon>
        <taxon>Arecoideae</taxon>
        <taxon>Cocoseae</taxon>
        <taxon>Elaeidinae</taxon>
        <taxon>Elaeis</taxon>
    </lineage>
</organism>
<sequence>MDEPFLPRFKMLQMESYDGTTDSMNHLENFQTLVLLQRASDATLYRDFPSTLRKVARHWIMPFGLKNVEATYQCLINKIFKEQIGQNMEVYVNDILVKSWVAEHHITDLEESFTALR</sequence>